<sequence>MRSALILFAFLTSSIRAVSPIPVSGSTDNAQAWLPGSLWPHLEPTVTTGITRVIVNFINGTTGEALGTEELKKFKNQQAVTKTMRDVFGLPSETSEITYRGSYLPQNLPGSPMDRQWVYVIVTGVGQPFFGWIAKGARVQQEGSTARTHKTATALYAGLALGAPHRGPFDERAFKGRPDAKFLQTAVTRDQQIQWNKLMGKFGEHFMVPHSVIDGPAYPQTEITVTFIDGTSGEDLGTEEPEFPSKRHFTRIFGDLFGHNSQTCSITYRGRYSPQHLPQSPMDRQWVYFKLTGVALLVNFHSKQAYTSSSDPPYYVGISLGEPRRGRFVAFKDRPDAKPHQTATTRLQQKEWNTILGEFQKHFMIHPLLPTTVTFVDKNGGPLNGHQDIPQEIEPFLTAQINQALDVPKGSIIYWHGPYPAQPRFFIKIIGGHPYCLTDDACFGIVNQPNVGEYLLPDLIFFAFLIRKCEALGALAAPAGLTLLGNILYALL</sequence>
<keyword evidence="3" id="KW-1185">Reference proteome</keyword>
<reference evidence="2" key="1">
    <citation type="submission" date="2020-11" db="EMBL/GenBank/DDBJ databases">
        <authorList>
            <consortium name="DOE Joint Genome Institute"/>
            <person name="Ahrendt S."/>
            <person name="Riley R."/>
            <person name="Andreopoulos W."/>
            <person name="Labutti K."/>
            <person name="Pangilinan J."/>
            <person name="Ruiz-Duenas F.J."/>
            <person name="Barrasa J.M."/>
            <person name="Sanchez-Garcia M."/>
            <person name="Camarero S."/>
            <person name="Miyauchi S."/>
            <person name="Serrano A."/>
            <person name="Linde D."/>
            <person name="Babiker R."/>
            <person name="Drula E."/>
            <person name="Ayuso-Fernandez I."/>
            <person name="Pacheco R."/>
            <person name="Padilla G."/>
            <person name="Ferreira P."/>
            <person name="Barriuso J."/>
            <person name="Kellner H."/>
            <person name="Castanera R."/>
            <person name="Alfaro M."/>
            <person name="Ramirez L."/>
            <person name="Pisabarro A.G."/>
            <person name="Kuo A."/>
            <person name="Tritt A."/>
            <person name="Lipzen A."/>
            <person name="He G."/>
            <person name="Yan M."/>
            <person name="Ng V."/>
            <person name="Cullen D."/>
            <person name="Martin F."/>
            <person name="Rosso M.-N."/>
            <person name="Henrissat B."/>
            <person name="Hibbett D."/>
            <person name="Martinez A.T."/>
            <person name="Grigoriev I.V."/>
        </authorList>
    </citation>
    <scope>NUCLEOTIDE SEQUENCE</scope>
    <source>
        <strain evidence="2">AH 40177</strain>
    </source>
</reference>
<gene>
    <name evidence="2" type="ORF">BDP27DRAFT_1427182</name>
</gene>
<accession>A0A9P5U1R2</accession>
<keyword evidence="1" id="KW-0732">Signal</keyword>
<evidence type="ECO:0000256" key="1">
    <source>
        <dbReference type="SAM" id="SignalP"/>
    </source>
</evidence>
<evidence type="ECO:0000313" key="2">
    <source>
        <dbReference type="EMBL" id="KAF9063136.1"/>
    </source>
</evidence>
<dbReference type="EMBL" id="JADNRY010000153">
    <property type="protein sequence ID" value="KAF9063136.1"/>
    <property type="molecule type" value="Genomic_DNA"/>
</dbReference>
<dbReference type="Proteomes" id="UP000772434">
    <property type="component" value="Unassembled WGS sequence"/>
</dbReference>
<dbReference type="AlphaFoldDB" id="A0A9P5U1R2"/>
<name>A0A9P5U1R2_9AGAR</name>
<evidence type="ECO:0000313" key="3">
    <source>
        <dbReference type="Proteomes" id="UP000772434"/>
    </source>
</evidence>
<protein>
    <submittedName>
        <fullName evidence="2">Uncharacterized protein</fullName>
    </submittedName>
</protein>
<feature type="chain" id="PRO_5040109946" evidence="1">
    <location>
        <begin position="18"/>
        <end position="492"/>
    </location>
</feature>
<proteinExistence type="predicted"/>
<comment type="caution">
    <text evidence="2">The sequence shown here is derived from an EMBL/GenBank/DDBJ whole genome shotgun (WGS) entry which is preliminary data.</text>
</comment>
<feature type="signal peptide" evidence="1">
    <location>
        <begin position="1"/>
        <end position="17"/>
    </location>
</feature>
<organism evidence="2 3">
    <name type="scientific">Rhodocollybia butyracea</name>
    <dbReference type="NCBI Taxonomy" id="206335"/>
    <lineage>
        <taxon>Eukaryota</taxon>
        <taxon>Fungi</taxon>
        <taxon>Dikarya</taxon>
        <taxon>Basidiomycota</taxon>
        <taxon>Agaricomycotina</taxon>
        <taxon>Agaricomycetes</taxon>
        <taxon>Agaricomycetidae</taxon>
        <taxon>Agaricales</taxon>
        <taxon>Marasmiineae</taxon>
        <taxon>Omphalotaceae</taxon>
        <taxon>Rhodocollybia</taxon>
    </lineage>
</organism>